<evidence type="ECO:0000259" key="2">
    <source>
        <dbReference type="Pfam" id="PF18962"/>
    </source>
</evidence>
<feature type="signal peptide" evidence="1">
    <location>
        <begin position="1"/>
        <end position="23"/>
    </location>
</feature>
<comment type="caution">
    <text evidence="3">The sequence shown here is derived from an EMBL/GenBank/DDBJ whole genome shotgun (WGS) entry which is preliminary data.</text>
</comment>
<organism evidence="3 4">
    <name type="scientific">Flavilitoribacter nigricans (strain ATCC 23147 / DSM 23189 / NBRC 102662 / NCIMB 1420 / SS-2)</name>
    <name type="common">Lewinella nigricans</name>
    <dbReference type="NCBI Taxonomy" id="1122177"/>
    <lineage>
        <taxon>Bacteria</taxon>
        <taxon>Pseudomonadati</taxon>
        <taxon>Bacteroidota</taxon>
        <taxon>Saprospiria</taxon>
        <taxon>Saprospirales</taxon>
        <taxon>Lewinellaceae</taxon>
        <taxon>Flavilitoribacter</taxon>
    </lineage>
</organism>
<dbReference type="SUPFAM" id="SSF141072">
    <property type="entry name" value="CalX-like"/>
    <property type="match status" value="1"/>
</dbReference>
<gene>
    <name evidence="3" type="ORF">CRP01_20390</name>
</gene>
<evidence type="ECO:0000256" key="1">
    <source>
        <dbReference type="SAM" id="SignalP"/>
    </source>
</evidence>
<dbReference type="Gene3D" id="2.60.40.2030">
    <property type="match status" value="1"/>
</dbReference>
<dbReference type="InterPro" id="IPR038081">
    <property type="entry name" value="CalX-like_sf"/>
</dbReference>
<feature type="domain" description="Secretion system C-terminal sorting" evidence="2">
    <location>
        <begin position="735"/>
        <end position="810"/>
    </location>
</feature>
<dbReference type="EMBL" id="PDUD01000024">
    <property type="protein sequence ID" value="PHN04868.1"/>
    <property type="molecule type" value="Genomic_DNA"/>
</dbReference>
<dbReference type="Gene3D" id="2.60.120.260">
    <property type="entry name" value="Galactose-binding domain-like"/>
    <property type="match status" value="1"/>
</dbReference>
<name>A0A2D0N909_FLAN2</name>
<dbReference type="InterPro" id="IPR049804">
    <property type="entry name" value="Choice_anch_L"/>
</dbReference>
<dbReference type="Gene3D" id="2.60.40.740">
    <property type="match status" value="1"/>
</dbReference>
<feature type="chain" id="PRO_5013379401" description="Secretion system C-terminal sorting domain-containing protein" evidence="1">
    <location>
        <begin position="24"/>
        <end position="812"/>
    </location>
</feature>
<evidence type="ECO:0000313" key="3">
    <source>
        <dbReference type="EMBL" id="PHN04868.1"/>
    </source>
</evidence>
<keyword evidence="1" id="KW-0732">Signal</keyword>
<dbReference type="Proteomes" id="UP000223913">
    <property type="component" value="Unassembled WGS sequence"/>
</dbReference>
<proteinExistence type="predicted"/>
<dbReference type="InterPro" id="IPR026444">
    <property type="entry name" value="Secre_tail"/>
</dbReference>
<dbReference type="Pfam" id="PF13573">
    <property type="entry name" value="SprB"/>
    <property type="match status" value="1"/>
</dbReference>
<dbReference type="NCBIfam" id="NF038133">
    <property type="entry name" value="choice_anch_L"/>
    <property type="match status" value="1"/>
</dbReference>
<protein>
    <recommendedName>
        <fullName evidence="2">Secretion system C-terminal sorting domain-containing protein</fullName>
    </recommendedName>
</protein>
<sequence length="812" mass="87730">MQSFRWCLPGIFFLLIAVSPLTGQQLEVSNTHPFDPADLISSFFLGEGIKVLDIDYQGAPESFGYFKSGMVDIGLEGGIVMSTGVVSNSMLNTNIYPGIAAPGRTKANSDTNGEVSDSDIQQLGGSDLAFDIAMITITFIPIADTLQFRYVFASEEYPLFVCSRYNDAFGFFISGPGFNGPFENGAENIALIPGTNLPVSINRVNDGTIGTANSVDLAYCEGDNGSLANSQYFRPHYEAETYPVFDGLTTVLTAEAVVVPCETYTIKLVIADISDSLFDSGIFLEAKSFGTSSTAARLPVISFDDLIVENCEPGVVAFRIPAPLEEDLVLEYQLSGTAQSVVDYEALPPKLIIPAGTTELLIPIQAIQDDGDEGRESITFEVFLNECFSRSFTVYIDDPNLPAPDQLPAELLLCPGDSVVLNGRSPLAIPTDTVFRNADLLLTPGVFGNYTGSIFSDIEVSGIFPDRLKPGLIRSVCIDTLQHQRLEELDIFLIGPDGQILELSTDNGEDGGNELETDAYIHTCFTPTASHRIDSPGQFAPTDSIPFTGNYLPEANWSAFLSGNFRTNGTYRLVVIDDSARPSTARGRLTGWSITFASDYDIAYQWSPAAGLSCTDCPAPTARPEQSTEYTLHLLDSNGCAYLQSVKVELKDIRITSEVQHGPDGAIDLTVSGGTPPYSYLWSNGMVVEDLSGLEPGDYTVTIVDAAGCSRASEEITVDLTNAVANAVIDRQLQLYPNPSRGRFSLLLPAPLGEKGIVKIFNSKGKPVITHNVSNSSGRNISLDLGNIPPGLYILELVTEARTFRQKVMIIH</sequence>
<dbReference type="NCBIfam" id="TIGR04183">
    <property type="entry name" value="Por_Secre_tail"/>
    <property type="match status" value="1"/>
</dbReference>
<accession>A0A2D0N909</accession>
<dbReference type="InterPro" id="IPR025667">
    <property type="entry name" value="SprB_repeat"/>
</dbReference>
<evidence type="ECO:0000313" key="4">
    <source>
        <dbReference type="Proteomes" id="UP000223913"/>
    </source>
</evidence>
<reference evidence="3 4" key="1">
    <citation type="submission" date="2017-10" db="EMBL/GenBank/DDBJ databases">
        <title>The draft genome sequence of Lewinella nigricans NBRC 102662.</title>
        <authorList>
            <person name="Wang K."/>
        </authorList>
    </citation>
    <scope>NUCLEOTIDE SEQUENCE [LARGE SCALE GENOMIC DNA]</scope>
    <source>
        <strain evidence="3 4">NBRC 102662</strain>
    </source>
</reference>
<dbReference type="Pfam" id="PF18962">
    <property type="entry name" value="Por_Secre_tail"/>
    <property type="match status" value="1"/>
</dbReference>
<keyword evidence="4" id="KW-1185">Reference proteome</keyword>
<dbReference type="AlphaFoldDB" id="A0A2D0N909"/>